<organism evidence="3">
    <name type="scientific">Puccinia triticina (isolate 1-1 / race 1 (BBBD))</name>
    <name type="common">Brown leaf rust fungus</name>
    <dbReference type="NCBI Taxonomy" id="630390"/>
    <lineage>
        <taxon>Eukaryota</taxon>
        <taxon>Fungi</taxon>
        <taxon>Dikarya</taxon>
        <taxon>Basidiomycota</taxon>
        <taxon>Pucciniomycotina</taxon>
        <taxon>Pucciniomycetes</taxon>
        <taxon>Pucciniales</taxon>
        <taxon>Pucciniaceae</taxon>
        <taxon>Puccinia</taxon>
    </lineage>
</organism>
<dbReference type="STRING" id="630390.A0A180H441"/>
<reference evidence="4 5" key="3">
    <citation type="journal article" date="2017" name="G3 (Bethesda)">
        <title>Comparative analysis highlights variable genome content of wheat rusts and divergence of the mating loci.</title>
        <authorList>
            <person name="Cuomo C.A."/>
            <person name="Bakkeren G."/>
            <person name="Khalil H.B."/>
            <person name="Panwar V."/>
            <person name="Joly D."/>
            <person name="Linning R."/>
            <person name="Sakthikumar S."/>
            <person name="Song X."/>
            <person name="Adiconis X."/>
            <person name="Fan L."/>
            <person name="Goldberg J.M."/>
            <person name="Levin J.Z."/>
            <person name="Young S."/>
            <person name="Zeng Q."/>
            <person name="Anikster Y."/>
            <person name="Bruce M."/>
            <person name="Wang M."/>
            <person name="Yin C."/>
            <person name="McCallum B."/>
            <person name="Szabo L.J."/>
            <person name="Hulbert S."/>
            <person name="Chen X."/>
            <person name="Fellers J.P."/>
        </authorList>
    </citation>
    <scope>NUCLEOTIDE SEQUENCE</scope>
    <source>
        <strain evidence="5">Isolate 1-1 / race 1 (BBBD)</strain>
        <strain evidence="4">isolate 1-1 / race 1 (BBBD)</strain>
    </source>
</reference>
<dbReference type="Proteomes" id="UP000005240">
    <property type="component" value="Unassembled WGS sequence"/>
</dbReference>
<proteinExistence type="predicted"/>
<keyword evidence="2" id="KW-0677">Repeat</keyword>
<dbReference type="PANTHER" id="PTHR19854:SF1">
    <property type="entry name" value="GUANINE NUCLEOTIDE-BINDING PROTEIN SUBUNIT BETA-LIKE PROTEIN 1"/>
    <property type="match status" value="1"/>
</dbReference>
<accession>A0A180H441</accession>
<sequence>MASRPAPQPVYLFRPTHQELIRNSNTAAGDDSHRAITHLEFISLPQQNHLALLTTDNHGWAAVWNLDSKRIQSLWHPHPHTQAVGGCLWACPLLTTQCQEDIIPQQPSLFVLSQGRDHRLVLSQLLNYAKTSSISTITRANLKPTRNAPSADVEIRAQTPINAINFCKASLLALPAHHKTVHSIVALPSLISEDFVDLFAIQICETPKLTKIYEGLGNYKGKRRDNNQTGSVVAVQLYSPPKASGLILLMIGYESGEVRLLKNERLVGRGSTESRSVDGLSERLLGEGDWESVGGFKGHTEPILSMAVSIDPLDRLAGIGWSVAADRKIVRYELTARPCDPAAHPQPKPAPDHGLYQTSMEPMVFETNQPGRFDVQVRSDGKVLGIYTWGGKLWLFDSTALVAADQGEQAPTPADGASGRHPSAAARARQFTLRPLVVLKLPTEPDHRTGVLAFAPYPPPLKAAFPNSNCRLDSLAGLALLVASGAAGQVVAWEVFPPSHS</sequence>
<dbReference type="InterPro" id="IPR036322">
    <property type="entry name" value="WD40_repeat_dom_sf"/>
</dbReference>
<reference evidence="3" key="2">
    <citation type="submission" date="2016-05" db="EMBL/GenBank/DDBJ databases">
        <title>Comparative analysis highlights variable genome content of wheat rusts and divergence of the mating loci.</title>
        <authorList>
            <person name="Cuomo C.A."/>
            <person name="Bakkeren G."/>
            <person name="Szabo L."/>
            <person name="Khalil H."/>
            <person name="Joly D."/>
            <person name="Goldberg J."/>
            <person name="Young S."/>
            <person name="Zeng Q."/>
            <person name="Fellers J."/>
        </authorList>
    </citation>
    <scope>NUCLEOTIDE SEQUENCE [LARGE SCALE GENOMIC DNA]</scope>
    <source>
        <strain evidence="3">1-1 BBBD Race 1</strain>
    </source>
</reference>
<dbReference type="OrthoDB" id="7668193at2759"/>
<evidence type="ECO:0000313" key="4">
    <source>
        <dbReference type="EnsemblFungi" id="PTTG_25375-t43_1-p1"/>
    </source>
</evidence>
<dbReference type="EnsemblFungi" id="PTTG_25375-t43_1">
    <property type="protein sequence ID" value="PTTG_25375-t43_1-p1"/>
    <property type="gene ID" value="PTTG_25375"/>
</dbReference>
<dbReference type="EMBL" id="ADAS02000003">
    <property type="protein sequence ID" value="OAV99428.1"/>
    <property type="molecule type" value="Genomic_DNA"/>
</dbReference>
<dbReference type="SUPFAM" id="SSF50978">
    <property type="entry name" value="WD40 repeat-like"/>
    <property type="match status" value="1"/>
</dbReference>
<evidence type="ECO:0000256" key="1">
    <source>
        <dbReference type="ARBA" id="ARBA00022574"/>
    </source>
</evidence>
<dbReference type="AlphaFoldDB" id="A0A180H441"/>
<keyword evidence="5" id="KW-1185">Reference proteome</keyword>
<evidence type="ECO:0000313" key="3">
    <source>
        <dbReference type="EMBL" id="OAV99428.1"/>
    </source>
</evidence>
<dbReference type="PANTHER" id="PTHR19854">
    <property type="entry name" value="TRANSDUCIN BETA-LIKE 3"/>
    <property type="match status" value="1"/>
</dbReference>
<reference evidence="3" key="1">
    <citation type="submission" date="2009-11" db="EMBL/GenBank/DDBJ databases">
        <authorList>
            <consortium name="The Broad Institute Genome Sequencing Platform"/>
            <person name="Ward D."/>
            <person name="Feldgarden M."/>
            <person name="Earl A."/>
            <person name="Young S.K."/>
            <person name="Zeng Q."/>
            <person name="Koehrsen M."/>
            <person name="Alvarado L."/>
            <person name="Berlin A."/>
            <person name="Bochicchio J."/>
            <person name="Borenstein D."/>
            <person name="Chapman S.B."/>
            <person name="Chen Z."/>
            <person name="Engels R."/>
            <person name="Freedman E."/>
            <person name="Gellesch M."/>
            <person name="Goldberg J."/>
            <person name="Griggs A."/>
            <person name="Gujja S."/>
            <person name="Heilman E."/>
            <person name="Heiman D."/>
            <person name="Hepburn T."/>
            <person name="Howarth C."/>
            <person name="Jen D."/>
            <person name="Larson L."/>
            <person name="Lewis B."/>
            <person name="Mehta T."/>
            <person name="Park D."/>
            <person name="Pearson M."/>
            <person name="Roberts A."/>
            <person name="Saif S."/>
            <person name="Shea T."/>
            <person name="Shenoy N."/>
            <person name="Sisk P."/>
            <person name="Stolte C."/>
            <person name="Sykes S."/>
            <person name="Thomson T."/>
            <person name="Walk T."/>
            <person name="White J."/>
            <person name="Yandava C."/>
            <person name="Izard J."/>
            <person name="Baranova O.V."/>
            <person name="Blanton J.M."/>
            <person name="Tanner A.C."/>
            <person name="Dewhirst F.E."/>
            <person name="Haas B."/>
            <person name="Nusbaum C."/>
            <person name="Birren B."/>
        </authorList>
    </citation>
    <scope>NUCLEOTIDE SEQUENCE [LARGE SCALE GENOMIC DNA]</scope>
    <source>
        <strain evidence="3">1-1 BBBD Race 1</strain>
    </source>
</reference>
<evidence type="ECO:0000256" key="2">
    <source>
        <dbReference type="ARBA" id="ARBA00022737"/>
    </source>
</evidence>
<keyword evidence="1" id="KW-0853">WD repeat</keyword>
<name>A0A180H441_PUCT1</name>
<evidence type="ECO:0008006" key="6">
    <source>
        <dbReference type="Google" id="ProtNLM"/>
    </source>
</evidence>
<dbReference type="VEuPathDB" id="FungiDB:PTTG_25375"/>
<gene>
    <name evidence="3" type="ORF">PTTG_25375</name>
</gene>
<protein>
    <recommendedName>
        <fullName evidence="6">Anaphase-promoting complex subunit 4 WD40 domain-containing protein</fullName>
    </recommendedName>
</protein>
<evidence type="ECO:0000313" key="5">
    <source>
        <dbReference type="Proteomes" id="UP000005240"/>
    </source>
</evidence>
<reference evidence="4" key="4">
    <citation type="submission" date="2025-05" db="UniProtKB">
        <authorList>
            <consortium name="EnsemblFungi"/>
        </authorList>
    </citation>
    <scope>IDENTIFICATION</scope>
    <source>
        <strain evidence="4">isolate 1-1 / race 1 (BBBD)</strain>
    </source>
</reference>